<evidence type="ECO:0000256" key="2">
    <source>
        <dbReference type="ARBA" id="ARBA00023125"/>
    </source>
</evidence>
<evidence type="ECO:0000256" key="3">
    <source>
        <dbReference type="ARBA" id="ARBA00023163"/>
    </source>
</evidence>
<dbReference type="InterPro" id="IPR011006">
    <property type="entry name" value="CheY-like_superfamily"/>
</dbReference>
<dbReference type="SMART" id="SM00421">
    <property type="entry name" value="HTH_LUXR"/>
    <property type="match status" value="1"/>
</dbReference>
<feature type="modified residue" description="4-aspartylphosphate" evidence="4">
    <location>
        <position position="109"/>
    </location>
</feature>
<keyword evidence="1" id="KW-0805">Transcription regulation</keyword>
<dbReference type="InterPro" id="IPR016032">
    <property type="entry name" value="Sig_transdc_resp-reg_C-effctor"/>
</dbReference>
<dbReference type="PANTHER" id="PTHR44688">
    <property type="entry name" value="DNA-BINDING TRANSCRIPTIONAL ACTIVATOR DEVR_DOSR"/>
    <property type="match status" value="1"/>
</dbReference>
<dbReference type="SUPFAM" id="SSF46894">
    <property type="entry name" value="C-terminal effector domain of the bipartite response regulators"/>
    <property type="match status" value="1"/>
</dbReference>
<feature type="domain" description="Response regulatory" evidence="7">
    <location>
        <begin position="58"/>
        <end position="170"/>
    </location>
</feature>
<dbReference type="GO" id="GO:0003677">
    <property type="term" value="F:DNA binding"/>
    <property type="evidence" value="ECO:0007669"/>
    <property type="project" value="UniProtKB-KW"/>
</dbReference>
<evidence type="ECO:0000256" key="5">
    <source>
        <dbReference type="SAM" id="MobiDB-lite"/>
    </source>
</evidence>
<feature type="compositionally biased region" description="Polar residues" evidence="5">
    <location>
        <begin position="177"/>
        <end position="191"/>
    </location>
</feature>
<feature type="region of interest" description="Disordered" evidence="5">
    <location>
        <begin position="170"/>
        <end position="191"/>
    </location>
</feature>
<dbReference type="GO" id="GO:0006355">
    <property type="term" value="P:regulation of DNA-templated transcription"/>
    <property type="evidence" value="ECO:0007669"/>
    <property type="project" value="InterPro"/>
</dbReference>
<dbReference type="Gene3D" id="3.40.50.2300">
    <property type="match status" value="1"/>
</dbReference>
<evidence type="ECO:0000259" key="7">
    <source>
        <dbReference type="PROSITE" id="PS50110"/>
    </source>
</evidence>
<keyword evidence="3" id="KW-0804">Transcription</keyword>
<dbReference type="RefSeq" id="WP_088458258.1">
    <property type="nucleotide sequence ID" value="NZ_PPXD01000024.1"/>
</dbReference>
<dbReference type="AlphaFoldDB" id="A0A2S3ZBN7"/>
<dbReference type="InterPro" id="IPR001789">
    <property type="entry name" value="Sig_transdc_resp-reg_receiver"/>
</dbReference>
<organism evidence="8 9">
    <name type="scientific">Cryobacterium zongtaii</name>
    <dbReference type="NCBI Taxonomy" id="1259217"/>
    <lineage>
        <taxon>Bacteria</taxon>
        <taxon>Bacillati</taxon>
        <taxon>Actinomycetota</taxon>
        <taxon>Actinomycetes</taxon>
        <taxon>Micrococcales</taxon>
        <taxon>Microbacteriaceae</taxon>
        <taxon>Cryobacterium</taxon>
    </lineage>
</organism>
<reference evidence="8 9" key="1">
    <citation type="submission" date="2018-01" db="EMBL/GenBank/DDBJ databases">
        <title>Cryobacterium sp. nov., from glaciers in China.</title>
        <authorList>
            <person name="Liu Q."/>
            <person name="Xin Y.-H."/>
        </authorList>
    </citation>
    <scope>NUCLEOTIDE SEQUENCE [LARGE SCALE GENOMIC DNA]</scope>
    <source>
        <strain evidence="8 9">TMN-42</strain>
    </source>
</reference>
<dbReference type="PROSITE" id="PS50043">
    <property type="entry name" value="HTH_LUXR_2"/>
    <property type="match status" value="1"/>
</dbReference>
<keyword evidence="9" id="KW-1185">Reference proteome</keyword>
<dbReference type="InterPro" id="IPR000792">
    <property type="entry name" value="Tscrpt_reg_LuxR_C"/>
</dbReference>
<dbReference type="CDD" id="cd06170">
    <property type="entry name" value="LuxR_C_like"/>
    <property type="match status" value="1"/>
</dbReference>
<protein>
    <submittedName>
        <fullName evidence="8">DNA-binding response regulator</fullName>
    </submittedName>
</protein>
<dbReference type="PRINTS" id="PR00038">
    <property type="entry name" value="HTHLUXR"/>
</dbReference>
<evidence type="ECO:0000313" key="9">
    <source>
        <dbReference type="Proteomes" id="UP000237340"/>
    </source>
</evidence>
<feature type="domain" description="HTH luxR-type" evidence="6">
    <location>
        <begin position="187"/>
        <end position="252"/>
    </location>
</feature>
<dbReference type="GO" id="GO:0000160">
    <property type="term" value="P:phosphorelay signal transduction system"/>
    <property type="evidence" value="ECO:0007669"/>
    <property type="project" value="InterPro"/>
</dbReference>
<dbReference type="Pfam" id="PF00196">
    <property type="entry name" value="GerE"/>
    <property type="match status" value="1"/>
</dbReference>
<dbReference type="PANTHER" id="PTHR44688:SF16">
    <property type="entry name" value="DNA-BINDING TRANSCRIPTIONAL ACTIVATOR DEVR_DOSR"/>
    <property type="match status" value="1"/>
</dbReference>
<evidence type="ECO:0000313" key="8">
    <source>
        <dbReference type="EMBL" id="POH63032.1"/>
    </source>
</evidence>
<proteinExistence type="predicted"/>
<evidence type="ECO:0000259" key="6">
    <source>
        <dbReference type="PROSITE" id="PS50043"/>
    </source>
</evidence>
<gene>
    <name evidence="8" type="ORF">C3B61_15285</name>
</gene>
<evidence type="ECO:0000256" key="1">
    <source>
        <dbReference type="ARBA" id="ARBA00023015"/>
    </source>
</evidence>
<evidence type="ECO:0000256" key="4">
    <source>
        <dbReference type="PROSITE-ProRule" id="PRU00169"/>
    </source>
</evidence>
<dbReference type="Proteomes" id="UP000237340">
    <property type="component" value="Unassembled WGS sequence"/>
</dbReference>
<keyword evidence="2 8" id="KW-0238">DNA-binding</keyword>
<dbReference type="EMBL" id="PPXD01000024">
    <property type="protein sequence ID" value="POH63032.1"/>
    <property type="molecule type" value="Genomic_DNA"/>
</dbReference>
<sequence>MGAVQIVGDGAKEGRTERIIKTRAKALSRHHTVVRGSANTYVSATHMQPLRDGSGTVRVVVVSNSRLVAEALAQSIPADADIEVLGVGSDGNDAVILSRVHQPQVLVVDVDAPGPPLNLVIATVAQYSPSTRVVVLSDLQPDSEAPAGAWSLVSKSETLTGLWAKVAAVPHSRRRQNTQQRGSASSHAPGSSLLSRREIEVLELLSEGKQNKEIARILSVSTATAKRHVANIYVKLSVNSRVDALRRGVALGLVQLG</sequence>
<accession>A0A2S3ZBN7</accession>
<comment type="caution">
    <text evidence="8">The sequence shown here is derived from an EMBL/GenBank/DDBJ whole genome shotgun (WGS) entry which is preliminary data.</text>
</comment>
<dbReference type="PROSITE" id="PS50110">
    <property type="entry name" value="RESPONSE_REGULATORY"/>
    <property type="match status" value="1"/>
</dbReference>
<name>A0A2S3ZBN7_9MICO</name>
<dbReference type="SUPFAM" id="SSF52172">
    <property type="entry name" value="CheY-like"/>
    <property type="match status" value="1"/>
</dbReference>
<keyword evidence="4" id="KW-0597">Phosphoprotein</keyword>